<comment type="caution">
    <text evidence="1">The sequence shown here is derived from an EMBL/GenBank/DDBJ whole genome shotgun (WGS) entry which is preliminary data.</text>
</comment>
<sequence length="215" mass="24780">MLSTGNGINLEEMRLEERGVDVRNIKNLIRDGPEAAKWTNYLETQKQNLRSRDVERLMDSSMYHRMASTTHAADHQKRYFSLVMPQIKNIYNNSARSDHRISAVPWYVANEIENERELGTQLGNGLVSGDRLERQRLSFLEDPLGKKSILRMELIVGHGLDAEYRKQTVYGSVASIESSIFNVIPSGLLPVRRDEPQEYEWEDLIEDSPTEDEEL</sequence>
<reference evidence="1 2" key="1">
    <citation type="submission" date="2019-06" db="EMBL/GenBank/DDBJ databases">
        <title>Genome Sequence of the Brown Rot Fungal Pathogen Monilinia laxa.</title>
        <authorList>
            <person name="De Miccolis Angelini R.M."/>
            <person name="Landi L."/>
            <person name="Abate D."/>
            <person name="Pollastro S."/>
            <person name="Romanazzi G."/>
            <person name="Faretra F."/>
        </authorList>
    </citation>
    <scope>NUCLEOTIDE SEQUENCE [LARGE SCALE GENOMIC DNA]</scope>
    <source>
        <strain evidence="1 2">Mlax316</strain>
    </source>
</reference>
<dbReference type="Proteomes" id="UP000326757">
    <property type="component" value="Unassembled WGS sequence"/>
</dbReference>
<name>A0A5N6JY81_MONLA</name>
<keyword evidence="2" id="KW-1185">Reference proteome</keyword>
<protein>
    <submittedName>
        <fullName evidence="1">Uncharacterized protein</fullName>
    </submittedName>
</protein>
<dbReference type="OrthoDB" id="3543427at2759"/>
<evidence type="ECO:0000313" key="1">
    <source>
        <dbReference type="EMBL" id="KAB8293960.1"/>
    </source>
</evidence>
<gene>
    <name evidence="1" type="ORF">EYC80_009432</name>
</gene>
<accession>A0A5N6JY81</accession>
<organism evidence="1 2">
    <name type="scientific">Monilinia laxa</name>
    <name type="common">Brown rot fungus</name>
    <name type="synonym">Sclerotinia laxa</name>
    <dbReference type="NCBI Taxonomy" id="61186"/>
    <lineage>
        <taxon>Eukaryota</taxon>
        <taxon>Fungi</taxon>
        <taxon>Dikarya</taxon>
        <taxon>Ascomycota</taxon>
        <taxon>Pezizomycotina</taxon>
        <taxon>Leotiomycetes</taxon>
        <taxon>Helotiales</taxon>
        <taxon>Sclerotiniaceae</taxon>
        <taxon>Monilinia</taxon>
    </lineage>
</organism>
<dbReference type="EMBL" id="VIGI01000011">
    <property type="protein sequence ID" value="KAB8293960.1"/>
    <property type="molecule type" value="Genomic_DNA"/>
</dbReference>
<proteinExistence type="predicted"/>
<dbReference type="AlphaFoldDB" id="A0A5N6JY81"/>
<evidence type="ECO:0000313" key="2">
    <source>
        <dbReference type="Proteomes" id="UP000326757"/>
    </source>
</evidence>